<name>A0ABR8ZK42_9LACO</name>
<protein>
    <submittedName>
        <fullName evidence="1">DUF4828 domain-containing protein</fullName>
    </submittedName>
</protein>
<sequence length="136" mass="15514">MEYEEKGMLLFGAGLMAGLSSTLGFSHAKKSNTSAALPIFYAGTWQYYDQERNRTHKITISPELKLGIDNQEIPATVQLVREDKLVYLDKFGYHITIQANDQRPVSLIDEADDQVYTIQPLKKATMMIVAFFDRKY</sequence>
<keyword evidence="2" id="KW-1185">Reference proteome</keyword>
<dbReference type="EMBL" id="JABUXR010000008">
    <property type="protein sequence ID" value="MBD8085657.1"/>
    <property type="molecule type" value="Genomic_DNA"/>
</dbReference>
<accession>A0ABR8ZK42</accession>
<dbReference type="Proteomes" id="UP000645007">
    <property type="component" value="Unassembled WGS sequence"/>
</dbReference>
<dbReference type="InterPro" id="IPR032254">
    <property type="entry name" value="DUF4828"/>
</dbReference>
<evidence type="ECO:0000313" key="1">
    <source>
        <dbReference type="EMBL" id="MBD8085657.1"/>
    </source>
</evidence>
<organism evidence="1 2">
    <name type="scientific">Limosilactobacillus urinaemulieris</name>
    <dbReference type="NCBI Taxonomy" id="2742600"/>
    <lineage>
        <taxon>Bacteria</taxon>
        <taxon>Bacillati</taxon>
        <taxon>Bacillota</taxon>
        <taxon>Bacilli</taxon>
        <taxon>Lactobacillales</taxon>
        <taxon>Lactobacillaceae</taxon>
        <taxon>Limosilactobacillus</taxon>
    </lineage>
</organism>
<gene>
    <name evidence="1" type="ORF">HUK45_05270</name>
</gene>
<dbReference type="Pfam" id="PF16110">
    <property type="entry name" value="DUF4828"/>
    <property type="match status" value="1"/>
</dbReference>
<proteinExistence type="predicted"/>
<comment type="caution">
    <text evidence="1">The sequence shown here is derived from an EMBL/GenBank/DDBJ whole genome shotgun (WGS) entry which is preliminary data.</text>
</comment>
<dbReference type="RefSeq" id="WP_191911421.1">
    <property type="nucleotide sequence ID" value="NZ_JABUXR010000008.1"/>
</dbReference>
<reference evidence="1 2" key="1">
    <citation type="submission" date="2020-06" db="EMBL/GenBank/DDBJ databases">
        <title>Limosilactobacillus sp. nov.</title>
        <authorList>
            <person name="Ksiezarek M."/>
            <person name="Goncalves Ribeiro T."/>
            <person name="Rocha J."/>
            <person name="Grosso F."/>
            <person name="Peixe L."/>
        </authorList>
    </citation>
    <scope>NUCLEOTIDE SEQUENCE [LARGE SCALE GENOMIC DNA]</scope>
    <source>
        <strain evidence="2">c9Ua_26_M</strain>
    </source>
</reference>
<evidence type="ECO:0000313" key="2">
    <source>
        <dbReference type="Proteomes" id="UP000645007"/>
    </source>
</evidence>